<name>A0A8S3XF62_PARAO</name>
<dbReference type="OrthoDB" id="8060926at2759"/>
<gene>
    <name evidence="1" type="ORF">PAPOLLO_LOCUS17095</name>
</gene>
<proteinExistence type="predicted"/>
<dbReference type="Proteomes" id="UP000691718">
    <property type="component" value="Unassembled WGS sequence"/>
</dbReference>
<dbReference type="EMBL" id="CAJQZP010001132">
    <property type="protein sequence ID" value="CAG5019589.1"/>
    <property type="molecule type" value="Genomic_DNA"/>
</dbReference>
<protein>
    <submittedName>
        <fullName evidence="1">(apollo) hypothetical protein</fullName>
    </submittedName>
</protein>
<comment type="caution">
    <text evidence="1">The sequence shown here is derived from an EMBL/GenBank/DDBJ whole genome shotgun (WGS) entry which is preliminary data.</text>
</comment>
<dbReference type="AlphaFoldDB" id="A0A8S3XF62"/>
<keyword evidence="2" id="KW-1185">Reference proteome</keyword>
<sequence>MLSLHEADTNKLKSSVLPNIEGQDEFTELLNRLENFSSPKIHYHTECRVDFNNKISLLKKPFSKSDWHFHREYHQLAFDEISVIIEEDIIKKGRCHLLIHLHELYIDSLEKIFQDNSVEMNVTFTAQHLEEKILKQFSYDIKSFIVHNKKIIAPKFLHMIDYTMLENLQTENILQKAALILRETIWQIEMKKLPAKNITAQDLISGEASIPQQLLNFYFTLLGGANQKRKNSLKCNRQVRSYCQDVIFGVHNGQVKTSKHIMLGMTLKSLTSSRKVIDIVNRYGHCISYQGVEEFLFF</sequence>
<dbReference type="PANTHER" id="PTHR47018:SF4">
    <property type="match status" value="1"/>
</dbReference>
<evidence type="ECO:0000313" key="1">
    <source>
        <dbReference type="EMBL" id="CAG5019589.1"/>
    </source>
</evidence>
<evidence type="ECO:0000313" key="2">
    <source>
        <dbReference type="Proteomes" id="UP000691718"/>
    </source>
</evidence>
<dbReference type="PANTHER" id="PTHR47018">
    <property type="entry name" value="CXC DOMAIN-CONTAINING PROTEIN-RELATED"/>
    <property type="match status" value="1"/>
</dbReference>
<accession>A0A8S3XF62</accession>
<organism evidence="1 2">
    <name type="scientific">Parnassius apollo</name>
    <name type="common">Apollo butterfly</name>
    <name type="synonym">Papilio apollo</name>
    <dbReference type="NCBI Taxonomy" id="110799"/>
    <lineage>
        <taxon>Eukaryota</taxon>
        <taxon>Metazoa</taxon>
        <taxon>Ecdysozoa</taxon>
        <taxon>Arthropoda</taxon>
        <taxon>Hexapoda</taxon>
        <taxon>Insecta</taxon>
        <taxon>Pterygota</taxon>
        <taxon>Neoptera</taxon>
        <taxon>Endopterygota</taxon>
        <taxon>Lepidoptera</taxon>
        <taxon>Glossata</taxon>
        <taxon>Ditrysia</taxon>
        <taxon>Papilionoidea</taxon>
        <taxon>Papilionidae</taxon>
        <taxon>Parnassiinae</taxon>
        <taxon>Parnassini</taxon>
        <taxon>Parnassius</taxon>
        <taxon>Parnassius</taxon>
    </lineage>
</organism>
<reference evidence="1" key="1">
    <citation type="submission" date="2021-04" db="EMBL/GenBank/DDBJ databases">
        <authorList>
            <person name="Tunstrom K."/>
        </authorList>
    </citation>
    <scope>NUCLEOTIDE SEQUENCE</scope>
</reference>